<evidence type="ECO:0008006" key="10">
    <source>
        <dbReference type="Google" id="ProtNLM"/>
    </source>
</evidence>
<dbReference type="STRING" id="945553.A0A0D2PNE5"/>
<keyword evidence="9" id="KW-1185">Reference proteome</keyword>
<evidence type="ECO:0000256" key="4">
    <source>
        <dbReference type="ARBA" id="ARBA00022884"/>
    </source>
</evidence>
<evidence type="ECO:0000256" key="5">
    <source>
        <dbReference type="PROSITE-ProRule" id="PRU00266"/>
    </source>
</evidence>
<dbReference type="PANTHER" id="PTHR11207:SF0">
    <property type="entry name" value="RIBONUCLEASE 3"/>
    <property type="match status" value="1"/>
</dbReference>
<dbReference type="GO" id="GO:0004525">
    <property type="term" value="F:ribonuclease III activity"/>
    <property type="evidence" value="ECO:0007669"/>
    <property type="project" value="InterPro"/>
</dbReference>
<keyword evidence="3" id="KW-0378">Hydrolase</keyword>
<dbReference type="PROSITE" id="PS50142">
    <property type="entry name" value="RNASE_3_2"/>
    <property type="match status" value="1"/>
</dbReference>
<dbReference type="PROSITE" id="PS50137">
    <property type="entry name" value="DS_RBD"/>
    <property type="match status" value="1"/>
</dbReference>
<protein>
    <recommendedName>
        <fullName evidence="10">RNase III domain-containing protein</fullName>
    </recommendedName>
</protein>
<feature type="domain" description="RNase III" evidence="7">
    <location>
        <begin position="88"/>
        <end position="202"/>
    </location>
</feature>
<dbReference type="Proteomes" id="UP000054270">
    <property type="component" value="Unassembled WGS sequence"/>
</dbReference>
<organism evidence="8 9">
    <name type="scientific">Hypholoma sublateritium (strain FD-334 SS-4)</name>
    <dbReference type="NCBI Taxonomy" id="945553"/>
    <lineage>
        <taxon>Eukaryota</taxon>
        <taxon>Fungi</taxon>
        <taxon>Dikarya</taxon>
        <taxon>Basidiomycota</taxon>
        <taxon>Agaricomycotina</taxon>
        <taxon>Agaricomycetes</taxon>
        <taxon>Agaricomycetidae</taxon>
        <taxon>Agaricales</taxon>
        <taxon>Agaricineae</taxon>
        <taxon>Strophariaceae</taxon>
        <taxon>Hypholoma</taxon>
    </lineage>
</organism>
<keyword evidence="4 5" id="KW-0694">RNA-binding</keyword>
<evidence type="ECO:0000256" key="3">
    <source>
        <dbReference type="ARBA" id="ARBA00022801"/>
    </source>
</evidence>
<evidence type="ECO:0000256" key="2">
    <source>
        <dbReference type="ARBA" id="ARBA00022759"/>
    </source>
</evidence>
<dbReference type="Gene3D" id="1.10.1520.10">
    <property type="entry name" value="Ribonuclease III domain"/>
    <property type="match status" value="1"/>
</dbReference>
<keyword evidence="1" id="KW-0540">Nuclease</keyword>
<dbReference type="PANTHER" id="PTHR11207">
    <property type="entry name" value="RIBONUCLEASE III"/>
    <property type="match status" value="1"/>
</dbReference>
<dbReference type="InterPro" id="IPR000999">
    <property type="entry name" value="RNase_III_dom"/>
</dbReference>
<dbReference type="OMA" id="MHPAQAI"/>
<keyword evidence="2" id="KW-0255">Endonuclease</keyword>
<dbReference type="GO" id="GO:0003723">
    <property type="term" value="F:RNA binding"/>
    <property type="evidence" value="ECO:0007669"/>
    <property type="project" value="UniProtKB-UniRule"/>
</dbReference>
<evidence type="ECO:0000259" key="6">
    <source>
        <dbReference type="PROSITE" id="PS50137"/>
    </source>
</evidence>
<dbReference type="Pfam" id="PF14622">
    <property type="entry name" value="Ribonucleas_3_3"/>
    <property type="match status" value="1"/>
</dbReference>
<dbReference type="CDD" id="cd00593">
    <property type="entry name" value="RIBOc"/>
    <property type="match status" value="1"/>
</dbReference>
<evidence type="ECO:0000259" key="7">
    <source>
        <dbReference type="PROSITE" id="PS50142"/>
    </source>
</evidence>
<evidence type="ECO:0000313" key="9">
    <source>
        <dbReference type="Proteomes" id="UP000054270"/>
    </source>
</evidence>
<feature type="domain" description="DRBM" evidence="6">
    <location>
        <begin position="270"/>
        <end position="364"/>
    </location>
</feature>
<evidence type="ECO:0000313" key="8">
    <source>
        <dbReference type="EMBL" id="KJA29696.1"/>
    </source>
</evidence>
<dbReference type="GO" id="GO:0005654">
    <property type="term" value="C:nucleoplasm"/>
    <property type="evidence" value="ECO:0007669"/>
    <property type="project" value="TreeGrafter"/>
</dbReference>
<evidence type="ECO:0000256" key="1">
    <source>
        <dbReference type="ARBA" id="ARBA00022722"/>
    </source>
</evidence>
<dbReference type="OrthoDB" id="2392202at2759"/>
<dbReference type="GO" id="GO:0034475">
    <property type="term" value="P:U4 snRNA 3'-end processing"/>
    <property type="evidence" value="ECO:0007669"/>
    <property type="project" value="TreeGrafter"/>
</dbReference>
<proteinExistence type="predicted"/>
<dbReference type="GO" id="GO:0006369">
    <property type="term" value="P:termination of RNA polymerase II transcription"/>
    <property type="evidence" value="ECO:0007669"/>
    <property type="project" value="TreeGrafter"/>
</dbReference>
<gene>
    <name evidence="8" type="ORF">HYPSUDRAFT_60558</name>
</gene>
<accession>A0A0D2PNE5</accession>
<dbReference type="InterPro" id="IPR036389">
    <property type="entry name" value="RNase_III_sf"/>
</dbReference>
<dbReference type="EMBL" id="KN817518">
    <property type="protein sequence ID" value="KJA29696.1"/>
    <property type="molecule type" value="Genomic_DNA"/>
</dbReference>
<dbReference type="SUPFAM" id="SSF69065">
    <property type="entry name" value="RNase III domain-like"/>
    <property type="match status" value="1"/>
</dbReference>
<dbReference type="SUPFAM" id="SSF54768">
    <property type="entry name" value="dsRNA-binding domain-like"/>
    <property type="match status" value="1"/>
</dbReference>
<dbReference type="Pfam" id="PF00035">
    <property type="entry name" value="dsrm"/>
    <property type="match status" value="1"/>
</dbReference>
<reference evidence="9" key="1">
    <citation type="submission" date="2014-04" db="EMBL/GenBank/DDBJ databases">
        <title>Evolutionary Origins and Diversification of the Mycorrhizal Mutualists.</title>
        <authorList>
            <consortium name="DOE Joint Genome Institute"/>
            <consortium name="Mycorrhizal Genomics Consortium"/>
            <person name="Kohler A."/>
            <person name="Kuo A."/>
            <person name="Nagy L.G."/>
            <person name="Floudas D."/>
            <person name="Copeland A."/>
            <person name="Barry K.W."/>
            <person name="Cichocki N."/>
            <person name="Veneault-Fourrey C."/>
            <person name="LaButti K."/>
            <person name="Lindquist E.A."/>
            <person name="Lipzen A."/>
            <person name="Lundell T."/>
            <person name="Morin E."/>
            <person name="Murat C."/>
            <person name="Riley R."/>
            <person name="Ohm R."/>
            <person name="Sun H."/>
            <person name="Tunlid A."/>
            <person name="Henrissat B."/>
            <person name="Grigoriev I.V."/>
            <person name="Hibbett D.S."/>
            <person name="Martin F."/>
        </authorList>
    </citation>
    <scope>NUCLEOTIDE SEQUENCE [LARGE SCALE GENOMIC DNA]</scope>
    <source>
        <strain evidence="9">FD-334 SS-4</strain>
    </source>
</reference>
<dbReference type="GO" id="GO:0006364">
    <property type="term" value="P:rRNA processing"/>
    <property type="evidence" value="ECO:0007669"/>
    <property type="project" value="TreeGrafter"/>
</dbReference>
<dbReference type="AlphaFoldDB" id="A0A0D2PNE5"/>
<dbReference type="Gene3D" id="3.30.160.20">
    <property type="match status" value="1"/>
</dbReference>
<dbReference type="SMART" id="SM00535">
    <property type="entry name" value="RIBOc"/>
    <property type="match status" value="1"/>
</dbReference>
<dbReference type="InterPro" id="IPR014720">
    <property type="entry name" value="dsRBD_dom"/>
</dbReference>
<sequence length="367" mass="40280">MIQVEANLIQGKGFMVFVFLNGLRQITWHRPSFAAVDFCAYPRPYITRRSIHLDSSLLNMIVALKPDFGKDGTLFPPLPEIRTPKVNQQVFTHRSFYARPTHIFEDHPDDLSPDNEKYEHLGDTVLGLTITSLLIEMFPGLRVGPSTKIRAMIVGNPTLAEISVKYKLPDRLRLHPAQAITLRASTNIQADAFIGGLYVEQGLEVVKKWINGLFAPYAIAAYNIARRDHGLPPLLDPYRRPKALSGTSSAALAMGAAAAHGAPADFTNLSTVGHLALFNQHLQKANTKVEWIYSDGGAPRGGGPGSDMALVPAEGELLSRGTKATPVWHVKVFVDDDFFGRGRGNTKKAARNEAAKEGLKKLGIVVW</sequence>
<name>A0A0D2PNE5_HYPSF</name>